<evidence type="ECO:0000256" key="1">
    <source>
        <dbReference type="ARBA" id="ARBA00004245"/>
    </source>
</evidence>
<dbReference type="PANTHER" id="PTHR11937">
    <property type="entry name" value="ACTIN"/>
    <property type="match status" value="1"/>
</dbReference>
<dbReference type="InterPro" id="IPR043129">
    <property type="entry name" value="ATPase_NBD"/>
</dbReference>
<sequence length="373" mass="41729">MDVNQPICIDNGSGTIKAGFAGTDMPSCFFPSFVGRPKHQRTMAGALEGDLFIGQRASSLRGLLKLHYPLQHGMVTDWQDMERLWQHIYMDALQVSPEEHPVLLTEAALNPRKHRDQAAEIFFETFNVPALFVSIQAVLALYASGRTTGIVLDSGDGVTHAVPVYEGFAIPSAIRRNDLAGRDVTEHLSLLLRKEQGFRTTTTAELEIVREIKEQACFVALDPKREERDWLATRQGDQYKLPDGRILDLALERFRAPEILFNPELVGSEAEGIPALLVGSINQVDLDLRADLYQNIVLSGGTTTTRGFGERLMREVRGRVQEGATVKIYAPAERRYSTWMGGSILAGLSTFRRMWVSNEDYRENPEVIHTKCL</sequence>
<dbReference type="RefSeq" id="XP_040726127.1">
    <property type="nucleotide sequence ID" value="XM_040868285.1"/>
</dbReference>
<dbReference type="AlphaFoldDB" id="A0A1Y2FIN1"/>
<organism evidence="8 9">
    <name type="scientific">Protomyces lactucae-debilis</name>
    <dbReference type="NCBI Taxonomy" id="2754530"/>
    <lineage>
        <taxon>Eukaryota</taxon>
        <taxon>Fungi</taxon>
        <taxon>Dikarya</taxon>
        <taxon>Ascomycota</taxon>
        <taxon>Taphrinomycotina</taxon>
        <taxon>Taphrinomycetes</taxon>
        <taxon>Taphrinales</taxon>
        <taxon>Protomycetaceae</taxon>
        <taxon>Protomyces</taxon>
    </lineage>
</organism>
<evidence type="ECO:0000313" key="9">
    <source>
        <dbReference type="Proteomes" id="UP000193685"/>
    </source>
</evidence>
<dbReference type="Gene3D" id="3.30.420.40">
    <property type="match status" value="2"/>
</dbReference>
<evidence type="ECO:0000256" key="6">
    <source>
        <dbReference type="ARBA" id="ARBA00076361"/>
    </source>
</evidence>
<keyword evidence="2" id="KW-0963">Cytoplasm</keyword>
<accession>A0A1Y2FIN1</accession>
<proteinExistence type="inferred from homology"/>
<dbReference type="CDD" id="cd10216">
    <property type="entry name" value="ASKHA_NBD_Arp1"/>
    <property type="match status" value="1"/>
</dbReference>
<dbReference type="STRING" id="56484.A0A1Y2FIN1"/>
<dbReference type="Pfam" id="PF00022">
    <property type="entry name" value="Actin"/>
    <property type="match status" value="1"/>
</dbReference>
<dbReference type="Proteomes" id="UP000193685">
    <property type="component" value="Unassembled WGS sequence"/>
</dbReference>
<dbReference type="OrthoDB" id="5132116at2759"/>
<gene>
    <name evidence="8" type="ORF">BCR37DRAFT_366761</name>
</gene>
<comment type="subcellular location">
    <subcellularLocation>
        <location evidence="1">Cytoplasm</location>
        <location evidence="1">Cytoskeleton</location>
    </subcellularLocation>
</comment>
<comment type="similarity">
    <text evidence="4">Belongs to the actin family. ARP1 subfamily.</text>
</comment>
<dbReference type="InterPro" id="IPR004000">
    <property type="entry name" value="Actin"/>
</dbReference>
<dbReference type="SMART" id="SM00268">
    <property type="entry name" value="ACTIN"/>
    <property type="match status" value="1"/>
</dbReference>
<protein>
    <recommendedName>
        <fullName evidence="5">Centractin</fullName>
    </recommendedName>
    <alternativeName>
        <fullName evidence="6">Actin-like protein</fullName>
    </alternativeName>
    <alternativeName>
        <fullName evidence="7">Actin-related protein 1</fullName>
    </alternativeName>
</protein>
<dbReference type="EMBL" id="MCFI01000007">
    <property type="protein sequence ID" value="ORY83832.1"/>
    <property type="molecule type" value="Genomic_DNA"/>
</dbReference>
<evidence type="ECO:0000256" key="7">
    <source>
        <dbReference type="ARBA" id="ARBA00083222"/>
    </source>
</evidence>
<dbReference type="GeneID" id="63784884"/>
<keyword evidence="3" id="KW-0206">Cytoskeleton</keyword>
<dbReference type="SUPFAM" id="SSF53067">
    <property type="entry name" value="Actin-like ATPase domain"/>
    <property type="match status" value="2"/>
</dbReference>
<dbReference type="PRINTS" id="PR00190">
    <property type="entry name" value="ACTIN"/>
</dbReference>
<name>A0A1Y2FIN1_PROLT</name>
<dbReference type="Gene3D" id="3.90.640.10">
    <property type="entry name" value="Actin, Chain A, domain 4"/>
    <property type="match status" value="1"/>
</dbReference>
<dbReference type="FunFam" id="3.30.420.40:FF:000018">
    <property type="entry name" value="Actin-like protein (Centractin)"/>
    <property type="match status" value="1"/>
</dbReference>
<evidence type="ECO:0000313" key="8">
    <source>
        <dbReference type="EMBL" id="ORY83832.1"/>
    </source>
</evidence>
<evidence type="ECO:0000256" key="5">
    <source>
        <dbReference type="ARBA" id="ARBA00073387"/>
    </source>
</evidence>
<evidence type="ECO:0000256" key="2">
    <source>
        <dbReference type="ARBA" id="ARBA00022490"/>
    </source>
</evidence>
<evidence type="ECO:0000256" key="3">
    <source>
        <dbReference type="ARBA" id="ARBA00023212"/>
    </source>
</evidence>
<comment type="caution">
    <text evidence="8">The sequence shown here is derived from an EMBL/GenBank/DDBJ whole genome shotgun (WGS) entry which is preliminary data.</text>
</comment>
<dbReference type="FunFam" id="3.90.640.10:FF:000007">
    <property type="entry name" value="Actin like 7B"/>
    <property type="match status" value="1"/>
</dbReference>
<dbReference type="GO" id="GO:0005869">
    <property type="term" value="C:dynactin complex"/>
    <property type="evidence" value="ECO:0007669"/>
    <property type="project" value="UniProtKB-ARBA"/>
</dbReference>
<keyword evidence="9" id="KW-1185">Reference proteome</keyword>
<reference evidence="8 9" key="1">
    <citation type="submission" date="2016-07" db="EMBL/GenBank/DDBJ databases">
        <title>Pervasive Adenine N6-methylation of Active Genes in Fungi.</title>
        <authorList>
            <consortium name="DOE Joint Genome Institute"/>
            <person name="Mondo S.J."/>
            <person name="Dannebaum R.O."/>
            <person name="Kuo R.C."/>
            <person name="Labutti K."/>
            <person name="Haridas S."/>
            <person name="Kuo A."/>
            <person name="Salamov A."/>
            <person name="Ahrendt S.R."/>
            <person name="Lipzen A."/>
            <person name="Sullivan W."/>
            <person name="Andreopoulos W.B."/>
            <person name="Clum A."/>
            <person name="Lindquist E."/>
            <person name="Daum C."/>
            <person name="Ramamoorthy G.K."/>
            <person name="Gryganskyi A."/>
            <person name="Culley D."/>
            <person name="Magnuson J.K."/>
            <person name="James T.Y."/>
            <person name="O'Malley M.A."/>
            <person name="Stajich J.E."/>
            <person name="Spatafora J.W."/>
            <person name="Visel A."/>
            <person name="Grigoriev I.V."/>
        </authorList>
    </citation>
    <scope>NUCLEOTIDE SEQUENCE [LARGE SCALE GENOMIC DNA]</scope>
    <source>
        <strain evidence="8 9">12-1054</strain>
    </source>
</reference>
<evidence type="ECO:0000256" key="4">
    <source>
        <dbReference type="ARBA" id="ARBA00038483"/>
    </source>
</evidence>
<dbReference type="OMA" id="YTTWTGG"/>